<evidence type="ECO:0000313" key="2">
    <source>
        <dbReference type="Proteomes" id="UP000266389"/>
    </source>
</evidence>
<proteinExistence type="predicted"/>
<evidence type="ECO:0000313" key="1">
    <source>
        <dbReference type="EMBL" id="RFM23116.1"/>
    </source>
</evidence>
<gene>
    <name evidence="1" type="ORF">D0433_12665</name>
</gene>
<name>A0A395LWV8_9BACT</name>
<reference evidence="1 2" key="1">
    <citation type="journal article" date="2011" name="ISME J.">
        <title>Community ecology of hot spring cyanobacterial mats: predominant populations and their functional potential.</title>
        <authorList>
            <person name="Klatt C.G."/>
            <person name="Wood J.M."/>
            <person name="Rusch D.B."/>
            <person name="Bateson M.M."/>
            <person name="Hamamura N."/>
            <person name="Heidelberg J.F."/>
            <person name="Grossman A.R."/>
            <person name="Bhaya D."/>
            <person name="Cohan F.M."/>
            <person name="Kuhl M."/>
            <person name="Bryant D.A."/>
            <person name="Ward D.M."/>
        </authorList>
    </citation>
    <scope>NUCLEOTIDE SEQUENCE [LARGE SCALE GENOMIC DNA]</scope>
    <source>
        <strain evidence="1">OS</strain>
    </source>
</reference>
<organism evidence="1 2">
    <name type="scientific">Candidatus Thermochlorobacter aerophilus</name>
    <dbReference type="NCBI Taxonomy" id="1868324"/>
    <lineage>
        <taxon>Bacteria</taxon>
        <taxon>Pseudomonadati</taxon>
        <taxon>Chlorobiota</taxon>
        <taxon>Chlorobiia</taxon>
        <taxon>Chlorobiales</taxon>
        <taxon>Candidatus Thermochlorobacteriaceae</taxon>
        <taxon>Candidatus Thermochlorobacter</taxon>
    </lineage>
</organism>
<dbReference type="Proteomes" id="UP000266389">
    <property type="component" value="Unassembled WGS sequence"/>
</dbReference>
<accession>A0A395LWV8</accession>
<dbReference type="AlphaFoldDB" id="A0A395LWV8"/>
<dbReference type="EMBL" id="PHFL01000070">
    <property type="protein sequence ID" value="RFM23116.1"/>
    <property type="molecule type" value="Genomic_DNA"/>
</dbReference>
<comment type="caution">
    <text evidence="1">The sequence shown here is derived from an EMBL/GenBank/DDBJ whole genome shotgun (WGS) entry which is preliminary data.</text>
</comment>
<sequence>MEAKSETSVAITLTRDELKALIKEAVKEALTEMLKQPSNSAPKSVLSDKQFESLLNETSERYKEVWKALA</sequence>
<protein>
    <submittedName>
        <fullName evidence="1">Uncharacterized protein</fullName>
    </submittedName>
</protein>